<evidence type="ECO:0000313" key="12">
    <source>
        <dbReference type="Proteomes" id="UP000001349"/>
    </source>
</evidence>
<dbReference type="eggNOG" id="COG3291">
    <property type="taxonomic scope" value="Bacteria"/>
</dbReference>
<dbReference type="CDD" id="cd14256">
    <property type="entry name" value="Dockerin_I"/>
    <property type="match status" value="1"/>
</dbReference>
<organism evidence="11 12">
    <name type="scientific">Ruminiclostridium cellulolyticum (strain ATCC 35319 / DSM 5812 / JCM 6584 / H10)</name>
    <name type="common">Clostridium cellulolyticum</name>
    <dbReference type="NCBI Taxonomy" id="394503"/>
    <lineage>
        <taxon>Bacteria</taxon>
        <taxon>Bacillati</taxon>
        <taxon>Bacillota</taxon>
        <taxon>Clostridia</taxon>
        <taxon>Eubacteriales</taxon>
        <taxon>Oscillospiraceae</taxon>
        <taxon>Ruminiclostridium</taxon>
    </lineage>
</organism>
<dbReference type="GO" id="GO:0008234">
    <property type="term" value="F:cysteine-type peptidase activity"/>
    <property type="evidence" value="ECO:0007669"/>
    <property type="project" value="InterPro"/>
</dbReference>
<reference evidence="11 12" key="1">
    <citation type="submission" date="2009-01" db="EMBL/GenBank/DDBJ databases">
        <title>Complete sequence of Clostridium cellulolyticum H10.</title>
        <authorList>
            <consortium name="US DOE Joint Genome Institute"/>
            <person name="Lucas S."/>
            <person name="Copeland A."/>
            <person name="Lapidus A."/>
            <person name="Glavina del Rio T."/>
            <person name="Dalin E."/>
            <person name="Tice H."/>
            <person name="Bruce D."/>
            <person name="Goodwin L."/>
            <person name="Pitluck S."/>
            <person name="Chertkov O."/>
            <person name="Saunders E."/>
            <person name="Brettin T."/>
            <person name="Detter J.C."/>
            <person name="Han C."/>
            <person name="Larimer F."/>
            <person name="Land M."/>
            <person name="Hauser L."/>
            <person name="Kyrpides N."/>
            <person name="Ivanova N."/>
            <person name="Zhou J."/>
            <person name="Richardson P."/>
        </authorList>
    </citation>
    <scope>NUCLEOTIDE SEQUENCE [LARGE SCALE GENOMIC DNA]</scope>
    <source>
        <strain evidence="12">ATCC 35319 / DSM 5812 / JCM 6584 / H10</strain>
    </source>
</reference>
<dbReference type="Gene3D" id="1.10.1330.10">
    <property type="entry name" value="Dockerin domain"/>
    <property type="match status" value="1"/>
</dbReference>
<evidence type="ECO:0000256" key="9">
    <source>
        <dbReference type="SAM" id="SignalP"/>
    </source>
</evidence>
<gene>
    <name evidence="11" type="ordered locus">Ccel_2442</name>
</gene>
<dbReference type="Proteomes" id="UP000001349">
    <property type="component" value="Chromosome"/>
</dbReference>
<evidence type="ECO:0000256" key="7">
    <source>
        <dbReference type="ARBA" id="ARBA00023295"/>
    </source>
</evidence>
<dbReference type="PROSITE" id="PS00448">
    <property type="entry name" value="CLOS_CELLULOSOME_RPT"/>
    <property type="match status" value="1"/>
</dbReference>
<protein>
    <recommendedName>
        <fullName evidence="2">cellulase</fullName>
        <ecNumber evidence="2">3.2.1.4</ecNumber>
    </recommendedName>
</protein>
<evidence type="ECO:0000259" key="10">
    <source>
        <dbReference type="PROSITE" id="PS51766"/>
    </source>
</evidence>
<dbReference type="InterPro" id="IPR013783">
    <property type="entry name" value="Ig-like_fold"/>
</dbReference>
<dbReference type="PROSITE" id="PS51766">
    <property type="entry name" value="DOCKERIN"/>
    <property type="match status" value="1"/>
</dbReference>
<dbReference type="SUPFAM" id="SSF54001">
    <property type="entry name" value="Cysteine proteinases"/>
    <property type="match status" value="1"/>
</dbReference>
<dbReference type="eggNOG" id="COG4870">
    <property type="taxonomic scope" value="Bacteria"/>
</dbReference>
<accession>B8I606</accession>
<dbReference type="Gene3D" id="2.60.40.10">
    <property type="entry name" value="Immunoglobulins"/>
    <property type="match status" value="1"/>
</dbReference>
<dbReference type="EC" id="3.2.1.4" evidence="2"/>
<feature type="domain" description="Dockerin" evidence="10">
    <location>
        <begin position="796"/>
        <end position="866"/>
    </location>
</feature>
<dbReference type="InterPro" id="IPR036116">
    <property type="entry name" value="FN3_sf"/>
</dbReference>
<dbReference type="Pfam" id="PF00404">
    <property type="entry name" value="Dockerin_1"/>
    <property type="match status" value="1"/>
</dbReference>
<dbReference type="GO" id="GO:0008810">
    <property type="term" value="F:cellulase activity"/>
    <property type="evidence" value="ECO:0007669"/>
    <property type="project" value="UniProtKB-EC"/>
</dbReference>
<dbReference type="AlphaFoldDB" id="B8I606"/>
<dbReference type="Gene3D" id="3.90.70.10">
    <property type="entry name" value="Cysteine proteinases"/>
    <property type="match status" value="1"/>
</dbReference>
<dbReference type="Pfam" id="PF00112">
    <property type="entry name" value="Peptidase_C1"/>
    <property type="match status" value="1"/>
</dbReference>
<evidence type="ECO:0000313" key="11">
    <source>
        <dbReference type="EMBL" id="ACL76771.1"/>
    </source>
</evidence>
<feature type="chain" id="PRO_5039354451" description="cellulase" evidence="9">
    <location>
        <begin position="24"/>
        <end position="870"/>
    </location>
</feature>
<evidence type="ECO:0000256" key="6">
    <source>
        <dbReference type="ARBA" id="ARBA00023277"/>
    </source>
</evidence>
<dbReference type="InterPro" id="IPR038765">
    <property type="entry name" value="Papain-like_cys_pep_sf"/>
</dbReference>
<dbReference type="RefSeq" id="WP_015925860.1">
    <property type="nucleotide sequence ID" value="NC_011898.1"/>
</dbReference>
<evidence type="ECO:0000256" key="2">
    <source>
        <dbReference type="ARBA" id="ARBA00012601"/>
    </source>
</evidence>
<dbReference type="InterPro" id="IPR002105">
    <property type="entry name" value="Dockerin_1_rpt"/>
</dbReference>
<comment type="catalytic activity">
    <reaction evidence="1">
        <text>Endohydrolysis of (1-&gt;4)-beta-D-glucosidic linkages in cellulose, lichenin and cereal beta-D-glucans.</text>
        <dbReference type="EC" id="3.2.1.4"/>
    </reaction>
</comment>
<keyword evidence="8" id="KW-0624">Polysaccharide degradation</keyword>
<dbReference type="SUPFAM" id="SSF49265">
    <property type="entry name" value="Fibronectin type III"/>
    <property type="match status" value="1"/>
</dbReference>
<dbReference type="OrthoDB" id="3648721at2"/>
<evidence type="ECO:0000256" key="1">
    <source>
        <dbReference type="ARBA" id="ARBA00000966"/>
    </source>
</evidence>
<dbReference type="InterPro" id="IPR000668">
    <property type="entry name" value="Peptidase_C1A_C"/>
</dbReference>
<dbReference type="EMBL" id="CP001348">
    <property type="protein sequence ID" value="ACL76771.1"/>
    <property type="molecule type" value="Genomic_DNA"/>
</dbReference>
<dbReference type="InterPro" id="IPR016134">
    <property type="entry name" value="Dockerin_dom"/>
</dbReference>
<feature type="signal peptide" evidence="9">
    <location>
        <begin position="1"/>
        <end position="23"/>
    </location>
</feature>
<dbReference type="InterPro" id="IPR036439">
    <property type="entry name" value="Dockerin_dom_sf"/>
</dbReference>
<dbReference type="Gene3D" id="2.60.120.200">
    <property type="match status" value="1"/>
</dbReference>
<keyword evidence="5" id="KW-0136">Cellulose degradation</keyword>
<keyword evidence="12" id="KW-1185">Reference proteome</keyword>
<keyword evidence="7" id="KW-0326">Glycosidase</keyword>
<evidence type="ECO:0000256" key="8">
    <source>
        <dbReference type="ARBA" id="ARBA00023326"/>
    </source>
</evidence>
<keyword evidence="4" id="KW-0378">Hydrolase</keyword>
<dbReference type="STRING" id="394503.Ccel_2442"/>
<evidence type="ECO:0000256" key="4">
    <source>
        <dbReference type="ARBA" id="ARBA00022801"/>
    </source>
</evidence>
<proteinExistence type="predicted"/>
<keyword evidence="6" id="KW-0119">Carbohydrate metabolism</keyword>
<dbReference type="GO" id="GO:0030245">
    <property type="term" value="P:cellulose catabolic process"/>
    <property type="evidence" value="ECO:0007669"/>
    <property type="project" value="UniProtKB-KW"/>
</dbReference>
<evidence type="ECO:0000256" key="3">
    <source>
        <dbReference type="ARBA" id="ARBA00022729"/>
    </source>
</evidence>
<name>B8I606_RUMCH</name>
<dbReference type="SUPFAM" id="SSF63446">
    <property type="entry name" value="Type I dockerin domain"/>
    <property type="match status" value="1"/>
</dbReference>
<dbReference type="GO" id="GO:0006508">
    <property type="term" value="P:proteolysis"/>
    <property type="evidence" value="ECO:0007669"/>
    <property type="project" value="InterPro"/>
</dbReference>
<keyword evidence="3 9" id="KW-0732">Signal</keyword>
<dbReference type="HOGENOM" id="CLU_329756_0_0_9"/>
<dbReference type="KEGG" id="cce:Ccel_2442"/>
<sequence precursor="true">MKKRLKKASIVLALAVLVQCMMFNLGFETIQAGAVGIINKDYWNYRNIGNANEYSTADVFTDKVIVAGSGSGVFNTEDSFTYSYIPVNGDCTIQARIVSESSTDALAKAGLMIRESLDTDSKNAFIALSKSNQIQYQYRAMTGGATASDASISGNAPVYLKLTRVGDSFEAFMSTDGTNWTKTGNTQTIAMGSKVYLGFASTSTDPNKLCTARFENIDIEYTDNTPPLAPTNLRVVYESQPSCQLAWDEASDDSGAVLYEIYSNGSLKRITHDCKSICPNIDFKNTVDLCVVAVDAKGNRSPENSTIKIVSQNALISSADVTNIRLNSIGLERMNTKRQQQNKPLVEADPVQVGEEIMTDSTPNNVIVQGNSVDLNTIYAESLPSSVDNSTLQCFPRIDNQIYGDCVIWSTGYYTMTHMVGLAKVNAGGQWDAKNDTTGSKVFSPKFAFSVGNAPSSTGLMTGVYKTYLDSGCATLADAPYINDGVDGFKLSTDLDSWENAINYRMDKYGYIDANENSLERIKQLLNNGYVMSFDTGTYNFMQYPNVVLDNPDPAVNDDYAVGKHFFYMVDGVNSGHQMTLVGYDDNIWWGDVNGDGIPQPEEKGLFKIANSWGSNYGYDGFVYVNYDSIYRNSQFSQFNSSTRMPIFKDVLEWMTPRRDYVPQLIAEFTVSHAKADQLRIAVGYSDMDKNMPEAYFFPGSLNYLSHTEPFDFNVDGTACDGNFAVDMTDFITKFNLDKSKRYKWYLMVGDNEEDGSPVTLKSFRVHDKINNKYSTYRGPELQNDGDNSYVSVDYSWALVGDVDGNGIIDDADQLLIVDYSLGYINDFPVEDDMWAADVNGDGIINMIDSAFIRKYILGQINIFPKQQLN</sequence>
<evidence type="ECO:0000256" key="5">
    <source>
        <dbReference type="ARBA" id="ARBA00023001"/>
    </source>
</evidence>